<feature type="transmembrane region" description="Helical" evidence="1">
    <location>
        <begin position="302"/>
        <end position="318"/>
    </location>
</feature>
<keyword evidence="1" id="KW-0472">Membrane</keyword>
<dbReference type="EMBL" id="CAJFDH010000003">
    <property type="protein sequence ID" value="CAD5217167.1"/>
    <property type="molecule type" value="Genomic_DNA"/>
</dbReference>
<keyword evidence="1" id="KW-1133">Transmembrane helix</keyword>
<feature type="transmembrane region" description="Helical" evidence="1">
    <location>
        <begin position="324"/>
        <end position="346"/>
    </location>
</feature>
<gene>
    <name evidence="2" type="ORF">BOKJ2_LOCUS6952</name>
</gene>
<name>A0A811KQ30_9BILA</name>
<keyword evidence="1" id="KW-0812">Transmembrane</keyword>
<feature type="transmembrane region" description="Helical" evidence="1">
    <location>
        <begin position="57"/>
        <end position="79"/>
    </location>
</feature>
<dbReference type="Proteomes" id="UP000783686">
    <property type="component" value="Unassembled WGS sequence"/>
</dbReference>
<feature type="transmembrane region" description="Helical" evidence="1">
    <location>
        <begin position="151"/>
        <end position="171"/>
    </location>
</feature>
<dbReference type="EMBL" id="CAJFCW020000003">
    <property type="protein sequence ID" value="CAG9107241.1"/>
    <property type="molecule type" value="Genomic_DNA"/>
</dbReference>
<keyword evidence="3" id="KW-1185">Reference proteome</keyword>
<reference evidence="2" key="1">
    <citation type="submission" date="2020-09" db="EMBL/GenBank/DDBJ databases">
        <authorList>
            <person name="Kikuchi T."/>
        </authorList>
    </citation>
    <scope>NUCLEOTIDE SEQUENCE</scope>
    <source>
        <strain evidence="2">SH1</strain>
    </source>
</reference>
<evidence type="ECO:0000313" key="2">
    <source>
        <dbReference type="EMBL" id="CAD5217167.1"/>
    </source>
</evidence>
<evidence type="ECO:0000313" key="3">
    <source>
        <dbReference type="Proteomes" id="UP000614601"/>
    </source>
</evidence>
<proteinExistence type="predicted"/>
<feature type="transmembrane region" description="Helical" evidence="1">
    <location>
        <begin position="177"/>
        <end position="197"/>
    </location>
</feature>
<feature type="transmembrane region" description="Helical" evidence="1">
    <location>
        <begin position="241"/>
        <end position="264"/>
    </location>
</feature>
<organism evidence="2 3">
    <name type="scientific">Bursaphelenchus okinawaensis</name>
    <dbReference type="NCBI Taxonomy" id="465554"/>
    <lineage>
        <taxon>Eukaryota</taxon>
        <taxon>Metazoa</taxon>
        <taxon>Ecdysozoa</taxon>
        <taxon>Nematoda</taxon>
        <taxon>Chromadorea</taxon>
        <taxon>Rhabditida</taxon>
        <taxon>Tylenchina</taxon>
        <taxon>Tylenchomorpha</taxon>
        <taxon>Aphelenchoidea</taxon>
        <taxon>Aphelenchoididae</taxon>
        <taxon>Bursaphelenchus</taxon>
    </lineage>
</organism>
<feature type="transmembrane region" description="Helical" evidence="1">
    <location>
        <begin position="121"/>
        <end position="139"/>
    </location>
</feature>
<evidence type="ECO:0000256" key="1">
    <source>
        <dbReference type="SAM" id="Phobius"/>
    </source>
</evidence>
<comment type="caution">
    <text evidence="2">The sequence shown here is derived from an EMBL/GenBank/DDBJ whole genome shotgun (WGS) entry which is preliminary data.</text>
</comment>
<dbReference type="AlphaFoldDB" id="A0A811KQ30"/>
<sequence>MEADNEEENFYAIIRQPPSAPMPEIYDTVPVKIQIEQKANEKTKKSQYSVTNFRGQYYVYPFFVCNIPGIVFLRLLALINVEVAGLGFLLADDWHRNIRNRERCIFQPVAGYKLFQQMNELLYAIQLFAAIHCLLYAIFKKTITRAENLPYLNFFGIPYSIFWIIFEGYRVVFPPDIIILVQNLLGYFVTTNVASYIDSEFCVWLPKIDKSKVAVPVVERKFFIWRLGLVDLWKRQEDKCVTFFGVLCATIDYGIMNIFLIVLYDNGHAHPFNFWTLLTIVSCIEWKTFVGFRLDGFKHIKLYQSVLCFGLAIWYLILKNSEPALYYLLMSGASGCLALIEIMFYFQLQTLLKT</sequence>
<dbReference type="Proteomes" id="UP000614601">
    <property type="component" value="Unassembled WGS sequence"/>
</dbReference>
<protein>
    <submittedName>
        <fullName evidence="2">Uncharacterized protein</fullName>
    </submittedName>
</protein>
<accession>A0A811KQ30</accession>